<keyword evidence="5" id="KW-1185">Reference proteome</keyword>
<evidence type="ECO:0000313" key="5">
    <source>
        <dbReference type="Proteomes" id="UP000287188"/>
    </source>
</evidence>
<feature type="region of interest" description="Disordered" evidence="2">
    <location>
        <begin position="137"/>
        <end position="173"/>
    </location>
</feature>
<keyword evidence="1" id="KW-0863">Zinc-finger</keyword>
<organism evidence="4 5">
    <name type="scientific">Dictyobacter kobayashii</name>
    <dbReference type="NCBI Taxonomy" id="2014872"/>
    <lineage>
        <taxon>Bacteria</taxon>
        <taxon>Bacillati</taxon>
        <taxon>Chloroflexota</taxon>
        <taxon>Ktedonobacteria</taxon>
        <taxon>Ktedonobacterales</taxon>
        <taxon>Dictyobacteraceae</taxon>
        <taxon>Dictyobacter</taxon>
    </lineage>
</organism>
<sequence length="815" mass="90300">MLLMENGVPGALQRLRAADILRMAGLNAASLGQEYNRTGMLRNMQRQGARLRGLVDLPLSTDPLDAAFDEHDVAIQDSTTTARSYTVEVDVVSTTAWPSSCSCGEAGALLCPHGAALLYRWLAQPVAFEPMVDKAATTDRSAARSTSSLKQPSPKQPSSTREMPKSDNLPPSPSSLVVRYSPDLVNILVQIGLGELRGIAREYNLQTNGLSRQQLAEQIVEAIKQPDVVRRVATTLEKVQRQLLAALSLAGGVINDDDLRGLFERFSLGQPAQLQRALLALQGKALLFRVNSYNSDLPTRAGSANNLLDIGWFVPAEIRTALRVFVPVTAFDPAQPDERAGLPLVEPVQPLRILADLLLVARALDGLQVEPGDPWSPTVNSELEAPMVNSTSSATDHTAVLPQPKELPSVALLAALQKKLPFEQPFLRFATQMLHLAGIVQRPERDVPYFRVLPDAARLLLGSNHANVLADLFKLWLQSPSAAELFALQEDGLRLLCRMTPLNVPVLRVGELAEENMEARQNVAALLAQAPTRQWMQFAAFGRFVYRLNPLLLQRRQRLFPSPHWWLEAEAGKPLKPLYLGDWQRAELLYLAQLIKGPLHWWGLCDVALSSQGRLLAFRMTGLTNWLLHEMPPDETEPISTSQASVLDALEFLEDCQVLVPCSSQHWSLIQLFEQCAEATGVERSHLLYRFTPQALSQALSQGYQIARLLEVLRQAVEQSEQPADYGAQLLARLEYWLAGYGRVRIYTGVTVVETIDTTVMRELEATTSLDEHVIRPVSPTMLVVKKVAAERLNDELKRRGQSPLVHDEELYGPE</sequence>
<dbReference type="AlphaFoldDB" id="A0A402AK50"/>
<evidence type="ECO:0000256" key="1">
    <source>
        <dbReference type="PROSITE-ProRule" id="PRU00325"/>
    </source>
</evidence>
<keyword evidence="1" id="KW-0479">Metal-binding</keyword>
<dbReference type="InterPro" id="IPR007527">
    <property type="entry name" value="Znf_SWIM"/>
</dbReference>
<protein>
    <recommendedName>
        <fullName evidence="3">SWIM-type domain-containing protein</fullName>
    </recommendedName>
</protein>
<dbReference type="GO" id="GO:0008270">
    <property type="term" value="F:zinc ion binding"/>
    <property type="evidence" value="ECO:0007669"/>
    <property type="project" value="UniProtKB-KW"/>
</dbReference>
<evidence type="ECO:0000313" key="4">
    <source>
        <dbReference type="EMBL" id="GCE19482.1"/>
    </source>
</evidence>
<evidence type="ECO:0000259" key="3">
    <source>
        <dbReference type="PROSITE" id="PS50966"/>
    </source>
</evidence>
<dbReference type="Proteomes" id="UP000287188">
    <property type="component" value="Unassembled WGS sequence"/>
</dbReference>
<comment type="caution">
    <text evidence="4">The sequence shown here is derived from an EMBL/GenBank/DDBJ whole genome shotgun (WGS) entry which is preliminary data.</text>
</comment>
<accession>A0A402AK50</accession>
<evidence type="ECO:0000256" key="2">
    <source>
        <dbReference type="SAM" id="MobiDB-lite"/>
    </source>
</evidence>
<proteinExistence type="predicted"/>
<name>A0A402AK50_9CHLR</name>
<feature type="domain" description="SWIM-type" evidence="3">
    <location>
        <begin position="85"/>
        <end position="122"/>
    </location>
</feature>
<keyword evidence="1" id="KW-0862">Zinc</keyword>
<gene>
    <name evidence="4" type="ORF">KDK_32820</name>
</gene>
<reference evidence="5" key="1">
    <citation type="submission" date="2018-12" db="EMBL/GenBank/DDBJ databases">
        <title>Tengunoibacter tsumagoiensis gen. nov., sp. nov., Dictyobacter kobayashii sp. nov., D. alpinus sp. nov., and D. joshuensis sp. nov. and description of Dictyobacteraceae fam. nov. within the order Ktedonobacterales isolated from Tengu-no-mugimeshi.</title>
        <authorList>
            <person name="Wang C.M."/>
            <person name="Zheng Y."/>
            <person name="Sakai Y."/>
            <person name="Toyoda A."/>
            <person name="Minakuchi Y."/>
            <person name="Abe K."/>
            <person name="Yokota A."/>
            <person name="Yabe S."/>
        </authorList>
    </citation>
    <scope>NUCLEOTIDE SEQUENCE [LARGE SCALE GENOMIC DNA]</scope>
    <source>
        <strain evidence="5">Uno11</strain>
    </source>
</reference>
<dbReference type="PROSITE" id="PS50966">
    <property type="entry name" value="ZF_SWIM"/>
    <property type="match status" value="1"/>
</dbReference>
<feature type="compositionally biased region" description="Low complexity" evidence="2">
    <location>
        <begin position="138"/>
        <end position="160"/>
    </location>
</feature>
<dbReference type="EMBL" id="BIFS01000001">
    <property type="protein sequence ID" value="GCE19482.1"/>
    <property type="molecule type" value="Genomic_DNA"/>
</dbReference>